<dbReference type="Pfam" id="PF13380">
    <property type="entry name" value="CoA_binding_2"/>
    <property type="match status" value="1"/>
</dbReference>
<accession>A0A556A7Q4</accession>
<gene>
    <name evidence="2" type="ORF">FOZ76_25145</name>
</gene>
<name>A0A556A7Q4_9BURK</name>
<dbReference type="GO" id="GO:0016874">
    <property type="term" value="F:ligase activity"/>
    <property type="evidence" value="ECO:0007669"/>
    <property type="project" value="UniProtKB-KW"/>
</dbReference>
<dbReference type="SMART" id="SM00881">
    <property type="entry name" value="CoA_binding"/>
    <property type="match status" value="1"/>
</dbReference>
<dbReference type="EMBL" id="VLTJ01000042">
    <property type="protein sequence ID" value="TSH88921.1"/>
    <property type="molecule type" value="Genomic_DNA"/>
</dbReference>
<evidence type="ECO:0000313" key="3">
    <source>
        <dbReference type="Proteomes" id="UP000318405"/>
    </source>
</evidence>
<dbReference type="Pfam" id="PF13549">
    <property type="entry name" value="ATP-grasp_5"/>
    <property type="match status" value="1"/>
</dbReference>
<organism evidence="2 3">
    <name type="scientific">Verticiella sediminum</name>
    <dbReference type="NCBI Taxonomy" id="1247510"/>
    <lineage>
        <taxon>Bacteria</taxon>
        <taxon>Pseudomonadati</taxon>
        <taxon>Pseudomonadota</taxon>
        <taxon>Betaproteobacteria</taxon>
        <taxon>Burkholderiales</taxon>
        <taxon>Alcaligenaceae</taxon>
        <taxon>Verticiella</taxon>
    </lineage>
</organism>
<dbReference type="InterPro" id="IPR036291">
    <property type="entry name" value="NAD(P)-bd_dom_sf"/>
</dbReference>
<dbReference type="RefSeq" id="WP_143951037.1">
    <property type="nucleotide sequence ID" value="NZ_BAABMB010000005.1"/>
</dbReference>
<protein>
    <submittedName>
        <fullName evidence="2">Acetate--CoA ligase family protein</fullName>
    </submittedName>
</protein>
<sequence length="707" mass="73298">MMPTVSSSLDSLFTPRSIAFIGLSERAHAPATRGLRHCRRLGFEGPMFGINPRHASLHGLPCHASLAALDQPVDLAVVALDAAASLDAVAECVEHGVGSVMVCSAGWGEAGPQGQARSEALARLLRQGDTRLLGPNCIGVGNAAAGLCMAYNSSFEHFAFRHRWPVGMVCQSGAMLGGMLLNAEDSGFGVEAFVHVGNGLDLSLEEAAAHLLARDDIHALALMIEGLSPGGGFEALALQARDAGKRIAVFKAGRSDAGRVAVASHTGALAGSDDLFDAFCDELGVLRVREPEDLLPAAGMLSRWRRPRGRGVLVCSLSGGAASVLADELSDQMLELPGLDARTIDACEALAPRLLHAHNPLDVGSTVFSDPGIAGRALALACADPAIDAACWVGVGAPRDERSSALLEDAVARLAASNKPAVIVALSGHGQEAGFAAARAAGIPVARSLHAAAVLLSAALHTAPSAPPAQPASAEPPGPAPLPEQEARALLRSHGLPMLITEWAETPDEAERCARGMPAPVVLKGMVPGIAHKTEAGLVALELRTAEAVGRAARAMLARHPTLTGFSVERMVSGGIETMVGVRNDPQLGPMLAFGLGGIGVEVLRDIAFRRCPLDRAGALGLIKQTRAGRLLHGFRGKPAADVDALAEALIALSRFAHLHRDVIAEVEINPLIVLETGHGVHAVDALVVRQDTTAPTPRRHSCNDAS</sequence>
<dbReference type="Gene3D" id="3.40.50.261">
    <property type="entry name" value="Succinyl-CoA synthetase domains"/>
    <property type="match status" value="2"/>
</dbReference>
<dbReference type="SUPFAM" id="SSF56059">
    <property type="entry name" value="Glutathione synthetase ATP-binding domain-like"/>
    <property type="match status" value="1"/>
</dbReference>
<dbReference type="InterPro" id="IPR013815">
    <property type="entry name" value="ATP_grasp_subdomain_1"/>
</dbReference>
<dbReference type="Gene3D" id="3.30.1490.20">
    <property type="entry name" value="ATP-grasp fold, A domain"/>
    <property type="match status" value="1"/>
</dbReference>
<dbReference type="PANTHER" id="PTHR42793:SF4">
    <property type="entry name" value="BLL6376 PROTEIN"/>
    <property type="match status" value="1"/>
</dbReference>
<proteinExistence type="predicted"/>
<dbReference type="InterPro" id="IPR003781">
    <property type="entry name" value="CoA-bd"/>
</dbReference>
<dbReference type="InterPro" id="IPR016102">
    <property type="entry name" value="Succinyl-CoA_synth-like"/>
</dbReference>
<dbReference type="Gene3D" id="3.40.50.720">
    <property type="entry name" value="NAD(P)-binding Rossmann-like Domain"/>
    <property type="match status" value="1"/>
</dbReference>
<dbReference type="PANTHER" id="PTHR42793">
    <property type="entry name" value="COA BINDING DOMAIN CONTAINING PROTEIN"/>
    <property type="match status" value="1"/>
</dbReference>
<dbReference type="GO" id="GO:0005524">
    <property type="term" value="F:ATP binding"/>
    <property type="evidence" value="ECO:0007669"/>
    <property type="project" value="InterPro"/>
</dbReference>
<keyword evidence="2" id="KW-0436">Ligase</keyword>
<evidence type="ECO:0000259" key="1">
    <source>
        <dbReference type="SMART" id="SM00881"/>
    </source>
</evidence>
<dbReference type="Gene3D" id="3.30.470.20">
    <property type="entry name" value="ATP-grasp fold, B domain"/>
    <property type="match status" value="1"/>
</dbReference>
<keyword evidence="3" id="KW-1185">Reference proteome</keyword>
<evidence type="ECO:0000313" key="2">
    <source>
        <dbReference type="EMBL" id="TSH88921.1"/>
    </source>
</evidence>
<dbReference type="SUPFAM" id="SSF51735">
    <property type="entry name" value="NAD(P)-binding Rossmann-fold domains"/>
    <property type="match status" value="1"/>
</dbReference>
<reference evidence="2 3" key="1">
    <citation type="submission" date="2019-07" db="EMBL/GenBank/DDBJ databases">
        <title>Qingshengfaniella alkalisoli gen. nov., sp. nov., isolated from saline soil.</title>
        <authorList>
            <person name="Xu L."/>
            <person name="Huang X.-X."/>
            <person name="Sun J.-Q."/>
        </authorList>
    </citation>
    <scope>NUCLEOTIDE SEQUENCE [LARGE SCALE GENOMIC DNA]</scope>
    <source>
        <strain evidence="2 3">DSM 27279</strain>
    </source>
</reference>
<dbReference type="Pfam" id="PF13607">
    <property type="entry name" value="Succ_CoA_lig"/>
    <property type="match status" value="1"/>
</dbReference>
<dbReference type="SUPFAM" id="SSF52210">
    <property type="entry name" value="Succinyl-CoA synthetase domains"/>
    <property type="match status" value="2"/>
</dbReference>
<dbReference type="Proteomes" id="UP000318405">
    <property type="component" value="Unassembled WGS sequence"/>
</dbReference>
<comment type="caution">
    <text evidence="2">The sequence shown here is derived from an EMBL/GenBank/DDBJ whole genome shotgun (WGS) entry which is preliminary data.</text>
</comment>
<dbReference type="InterPro" id="IPR032875">
    <property type="entry name" value="Succ_CoA_lig_flav_dom"/>
</dbReference>
<feature type="domain" description="CoA-binding" evidence="1">
    <location>
        <begin position="12"/>
        <end position="107"/>
    </location>
</feature>
<dbReference type="OrthoDB" id="8664175at2"/>
<dbReference type="AlphaFoldDB" id="A0A556A7Q4"/>